<comment type="similarity">
    <text evidence="1 10">Belongs to the class-I aminoacyl-tRNA synthetase family. IleS type 1 subfamily.</text>
</comment>
<evidence type="ECO:0000256" key="10">
    <source>
        <dbReference type="HAMAP-Rule" id="MF_02002"/>
    </source>
</evidence>
<dbReference type="InterPro" id="IPR002300">
    <property type="entry name" value="aa-tRNA-synth_Ia"/>
</dbReference>
<dbReference type="Proteomes" id="UP000294466">
    <property type="component" value="Chromosome"/>
</dbReference>
<dbReference type="PROSITE" id="PS00178">
    <property type="entry name" value="AA_TRNA_LIGASE_I"/>
    <property type="match status" value="1"/>
</dbReference>
<keyword evidence="4 10" id="KW-0547">Nucleotide-binding</keyword>
<gene>
    <name evidence="10 13" type="primary">ileS</name>
    <name evidence="13" type="ORF">BUCISPPS3390_100</name>
</gene>
<keyword evidence="2 10" id="KW-0963">Cytoplasm</keyword>
<keyword evidence="6 10" id="KW-0648">Protein biosynthesis</keyword>
<evidence type="ECO:0000256" key="2">
    <source>
        <dbReference type="ARBA" id="ARBA00022490"/>
    </source>
</evidence>
<dbReference type="PANTHER" id="PTHR42765:SF1">
    <property type="entry name" value="ISOLEUCINE--TRNA LIGASE, MITOCHONDRIAL"/>
    <property type="match status" value="1"/>
</dbReference>
<dbReference type="InterPro" id="IPR002301">
    <property type="entry name" value="Ile-tRNA-ligase"/>
</dbReference>
<evidence type="ECO:0000256" key="9">
    <source>
        <dbReference type="ARBA" id="ARBA00048359"/>
    </source>
</evidence>
<dbReference type="InterPro" id="IPR050081">
    <property type="entry name" value="Ile-tRNA_ligase"/>
</dbReference>
<feature type="binding site" evidence="10">
    <location>
        <position position="908"/>
    </location>
    <ligand>
        <name>Zn(2+)</name>
        <dbReference type="ChEBI" id="CHEBI:29105"/>
    </ligand>
</feature>
<feature type="binding site" evidence="10">
    <location>
        <position position="911"/>
    </location>
    <ligand>
        <name>Zn(2+)</name>
        <dbReference type="ChEBI" id="CHEBI:29105"/>
    </ligand>
</feature>
<dbReference type="NCBIfam" id="TIGR00392">
    <property type="entry name" value="ileS"/>
    <property type="match status" value="1"/>
</dbReference>
<dbReference type="GO" id="GO:0008270">
    <property type="term" value="F:zinc ion binding"/>
    <property type="evidence" value="ECO:0007669"/>
    <property type="project" value="UniProtKB-UniRule"/>
</dbReference>
<feature type="binding site" evidence="10">
    <location>
        <position position="568"/>
    </location>
    <ligand>
        <name>L-isoleucyl-5'-AMP</name>
        <dbReference type="ChEBI" id="CHEBI:178002"/>
    </ligand>
</feature>
<dbReference type="OrthoDB" id="9810365at2"/>
<evidence type="ECO:0000256" key="7">
    <source>
        <dbReference type="ARBA" id="ARBA00023146"/>
    </source>
</evidence>
<proteinExistence type="inferred from homology"/>
<dbReference type="InterPro" id="IPR009008">
    <property type="entry name" value="Val/Leu/Ile-tRNA-synth_edit"/>
</dbReference>
<evidence type="ECO:0000256" key="4">
    <source>
        <dbReference type="ARBA" id="ARBA00022741"/>
    </source>
</evidence>
<evidence type="ECO:0000256" key="6">
    <source>
        <dbReference type="ARBA" id="ARBA00022917"/>
    </source>
</evidence>
<reference evidence="13 14" key="1">
    <citation type="submission" date="2019-02" db="EMBL/GenBank/DDBJ databases">
        <authorList>
            <person name="Manzano-Marin A."/>
            <person name="Manzano-Marin A."/>
        </authorList>
    </citation>
    <scope>NUCLEOTIDE SEQUENCE [LARGE SCALE GENOMIC DNA]</scope>
    <source>
        <strain evidence="13 14">BuCisplendens/pseudotsugae</strain>
    </source>
</reference>
<comment type="subunit">
    <text evidence="10">Monomer.</text>
</comment>
<comment type="subcellular location">
    <subcellularLocation>
        <location evidence="10">Cytoplasm</location>
    </subcellularLocation>
</comment>
<dbReference type="GO" id="GO:0002161">
    <property type="term" value="F:aminoacyl-tRNA deacylase activity"/>
    <property type="evidence" value="ECO:0007669"/>
    <property type="project" value="InterPro"/>
</dbReference>
<protein>
    <recommendedName>
        <fullName evidence="10">Isoleucine--tRNA ligase</fullName>
        <ecNumber evidence="10">6.1.1.5</ecNumber>
    </recommendedName>
    <alternativeName>
        <fullName evidence="10">Isoleucyl-tRNA synthetase</fullName>
        <shortName evidence="10">IleRS</shortName>
    </alternativeName>
</protein>
<dbReference type="FunFam" id="3.40.50.620:FF:000042">
    <property type="entry name" value="Isoleucine--tRNA ligase"/>
    <property type="match status" value="1"/>
</dbReference>
<accession>A0A451CX48</accession>
<evidence type="ECO:0000256" key="5">
    <source>
        <dbReference type="ARBA" id="ARBA00022840"/>
    </source>
</evidence>
<dbReference type="SUPFAM" id="SSF52374">
    <property type="entry name" value="Nucleotidylyl transferase"/>
    <property type="match status" value="1"/>
</dbReference>
<feature type="binding site" evidence="10">
    <location>
        <position position="928"/>
    </location>
    <ligand>
        <name>Zn(2+)</name>
        <dbReference type="ChEBI" id="CHEBI:29105"/>
    </ligand>
</feature>
<dbReference type="EMBL" id="LR217692">
    <property type="protein sequence ID" value="VFP77669.1"/>
    <property type="molecule type" value="Genomic_DNA"/>
</dbReference>
<evidence type="ECO:0000256" key="8">
    <source>
        <dbReference type="ARBA" id="ARBA00025217"/>
    </source>
</evidence>
<comment type="function">
    <text evidence="8 10">Catalyzes the attachment of isoleucine to tRNA(Ile). As IleRS can inadvertently accommodate and process structurally similar amino acids such as valine, to avoid such errors it has two additional distinct tRNA(Ile)-dependent editing activities. One activity is designated as 'pretransfer' editing and involves the hydrolysis of activated Val-AMP. The other activity is designated 'posttransfer' editing and involves deacylation of mischarged Val-tRNA(Ile).</text>
</comment>
<dbReference type="Gene3D" id="1.10.730.20">
    <property type="match status" value="1"/>
</dbReference>
<dbReference type="InterPro" id="IPR013155">
    <property type="entry name" value="M/V/L/I-tRNA-synth_anticd-bd"/>
</dbReference>
<dbReference type="SUPFAM" id="SSF47323">
    <property type="entry name" value="Anticodon-binding domain of a subclass of class I aminoacyl-tRNA synthetases"/>
    <property type="match status" value="1"/>
</dbReference>
<name>A0A451CX48_9GAMM</name>
<dbReference type="Pfam" id="PF00133">
    <property type="entry name" value="tRNA-synt_1"/>
    <property type="match status" value="1"/>
</dbReference>
<dbReference type="PRINTS" id="PR00984">
    <property type="entry name" value="TRNASYNTHILE"/>
</dbReference>
<keyword evidence="10" id="KW-0479">Metal-binding</keyword>
<keyword evidence="3 10" id="KW-0436">Ligase</keyword>
<dbReference type="SUPFAM" id="SSF50677">
    <property type="entry name" value="ValRS/IleRS/LeuRS editing domain"/>
    <property type="match status" value="1"/>
</dbReference>
<dbReference type="PANTHER" id="PTHR42765">
    <property type="entry name" value="SOLEUCYL-TRNA SYNTHETASE"/>
    <property type="match status" value="1"/>
</dbReference>
<feature type="domain" description="Aminoacyl-tRNA synthetase class Ia" evidence="11">
    <location>
        <begin position="28"/>
        <end position="648"/>
    </location>
</feature>
<evidence type="ECO:0000259" key="12">
    <source>
        <dbReference type="Pfam" id="PF08264"/>
    </source>
</evidence>
<organism evidence="13 14">
    <name type="scientific">Buchnera aphidicola</name>
    <name type="common">Cinara cf. splendens/pseudotsugae 3390</name>
    <dbReference type="NCBI Taxonomy" id="2518980"/>
    <lineage>
        <taxon>Bacteria</taxon>
        <taxon>Pseudomonadati</taxon>
        <taxon>Pseudomonadota</taxon>
        <taxon>Gammaproteobacteria</taxon>
        <taxon>Enterobacterales</taxon>
        <taxon>Erwiniaceae</taxon>
        <taxon>Buchnera</taxon>
    </lineage>
</organism>
<evidence type="ECO:0000259" key="11">
    <source>
        <dbReference type="Pfam" id="PF00133"/>
    </source>
</evidence>
<dbReference type="Gene3D" id="3.40.50.620">
    <property type="entry name" value="HUPs"/>
    <property type="match status" value="2"/>
</dbReference>
<dbReference type="RefSeq" id="WP_154060713.1">
    <property type="nucleotide sequence ID" value="NZ_LR217692.1"/>
</dbReference>
<dbReference type="InterPro" id="IPR023585">
    <property type="entry name" value="Ile-tRNA-ligase_type1"/>
</dbReference>
<dbReference type="InterPro" id="IPR001412">
    <property type="entry name" value="aa-tRNA-synth_I_CS"/>
</dbReference>
<dbReference type="GO" id="GO:0000049">
    <property type="term" value="F:tRNA binding"/>
    <property type="evidence" value="ECO:0007669"/>
    <property type="project" value="InterPro"/>
</dbReference>
<evidence type="ECO:0000256" key="3">
    <source>
        <dbReference type="ARBA" id="ARBA00022598"/>
    </source>
</evidence>
<keyword evidence="10" id="KW-0862">Zinc</keyword>
<evidence type="ECO:0000313" key="13">
    <source>
        <dbReference type="EMBL" id="VFP77669.1"/>
    </source>
</evidence>
<dbReference type="InterPro" id="IPR033708">
    <property type="entry name" value="Anticodon_Ile_BEm"/>
</dbReference>
<dbReference type="InterPro" id="IPR009080">
    <property type="entry name" value="tRNAsynth_Ia_anticodon-bd"/>
</dbReference>
<dbReference type="InterPro" id="IPR014729">
    <property type="entry name" value="Rossmann-like_a/b/a_fold"/>
</dbReference>
<dbReference type="EC" id="6.1.1.5" evidence="10"/>
<dbReference type="GO" id="GO:0006428">
    <property type="term" value="P:isoleucyl-tRNA aminoacylation"/>
    <property type="evidence" value="ECO:0007669"/>
    <property type="project" value="UniProtKB-UniRule"/>
</dbReference>
<feature type="binding site" evidence="10">
    <location>
        <position position="931"/>
    </location>
    <ligand>
        <name>Zn(2+)</name>
        <dbReference type="ChEBI" id="CHEBI:29105"/>
    </ligand>
</feature>
<feature type="short sequence motif" description="'KMSKS' region" evidence="10">
    <location>
        <begin position="609"/>
        <end position="613"/>
    </location>
</feature>
<dbReference type="GO" id="GO:0005829">
    <property type="term" value="C:cytosol"/>
    <property type="evidence" value="ECO:0007669"/>
    <property type="project" value="TreeGrafter"/>
</dbReference>
<keyword evidence="5 10" id="KW-0067">ATP-binding</keyword>
<comment type="domain">
    <text evidence="10">IleRS has two distinct active sites: one for aminoacylation and one for editing. The misactivated valine is translocated from the active site to the editing site, which sterically excludes the correctly activated isoleucine. The single editing site contains two valyl binding pockets, one specific for each substrate (Val-AMP or Val-tRNA(Ile)).</text>
</comment>
<dbReference type="GO" id="GO:0005524">
    <property type="term" value="F:ATP binding"/>
    <property type="evidence" value="ECO:0007669"/>
    <property type="project" value="UniProtKB-UniRule"/>
</dbReference>
<keyword evidence="7 10" id="KW-0030">Aminoacyl-tRNA synthetase</keyword>
<sequence>MKKIKTSLNLPQTKFSMQANLSIKETEILKKWKKNKLYDHINSRNKKNKCFFLYDGPPYANGDIHIGHAVNKILKDIILKAKRMSGFFAPYVPCWDCHGLPIEQKVEKMFKKKLVEENKQKFRTKCHEYVLKQVYRQKKDFIRLGVLADWKNINLTMDYNNQANTIRVLSRIIKKGYIYRDLKPIYWCFQCQSSLAEAEIEYQTKNSYSIYVLFKIQDENLLKDKFFIEKRKKKKQCTDISIIIFTTTPWTLPTCQAIAINPNLYYQLIKIKKKYYLCEEQLAIRLFKKTNTKNWKIRGCIKGKNLKNLNCIHPFLSIVVPIILSNHVSNELGTGAVHMSPDHGYEDFIACKKYNIKPNQTVNARGLYNIPLLSILNNLHIFKAENIILQLLESKRKIFFFETIEHSYPHCWRHKKPVIYRATPQWFIKTSNLILKNKILKKIKQVNWIPEWGKTKMKKMLKNRPDWCISRQRTWGIPIPLFIHKKTGKLHPNTVSIMKKIEQKIQLYGYMVWWKSTTQTWLKDNADMYEKINDVLDVWFESGASHQLKIYKNNTYQTSSHIADLYLEGSDQHRGWFMSSLITSVIVQNKAPYKTVLTHGFVINEHGQKMSKSLKNNQKPKDIIQKWGADILRLWVAYTNYTNDMSISHKILQQTSEHYRRIRNTIRFLFSNLFDFNSSIHTVKNKNLLLLDQWILETTYNYQKKIIKNYSIYHFHDVVQKIINFCSIKLGSCYLELIKDRLYTTHNNSVARRSGQTAIFYILHYLIRWIAPILSFTAEEAWNYFKENTKISIFTEKWFKKIRFPSKKIYYNAFFWKKIFTIRNEVNKFIEQEKTTKYIRNSLEIILILYVDKNLFKILLSFNTELKFIFLVSETQLCRYSNAPKIAYKSNSVKNLKITIKKSNKIKCPRCWHYSKKNRFIKNIMNLCCRCLKNINKKENQHIFL</sequence>
<feature type="domain" description="Methionyl/Valyl/Leucyl/Isoleucyl-tRNA synthetase anticodon-binding" evidence="12">
    <location>
        <begin position="692"/>
        <end position="845"/>
    </location>
</feature>
<dbReference type="AlphaFoldDB" id="A0A451CX48"/>
<dbReference type="GO" id="GO:0004822">
    <property type="term" value="F:isoleucine-tRNA ligase activity"/>
    <property type="evidence" value="ECO:0007669"/>
    <property type="project" value="UniProtKB-UniRule"/>
</dbReference>
<feature type="short sequence motif" description="'HIGH' region" evidence="10">
    <location>
        <begin position="58"/>
        <end position="68"/>
    </location>
</feature>
<evidence type="ECO:0000313" key="14">
    <source>
        <dbReference type="Proteomes" id="UP000294466"/>
    </source>
</evidence>
<dbReference type="HAMAP" id="MF_02002">
    <property type="entry name" value="Ile_tRNA_synth_type1"/>
    <property type="match status" value="1"/>
</dbReference>
<feature type="binding site" evidence="10">
    <location>
        <position position="612"/>
    </location>
    <ligand>
        <name>ATP</name>
        <dbReference type="ChEBI" id="CHEBI:30616"/>
    </ligand>
</feature>
<dbReference type="Pfam" id="PF08264">
    <property type="entry name" value="Anticodon_1"/>
    <property type="match status" value="1"/>
</dbReference>
<evidence type="ECO:0000256" key="1">
    <source>
        <dbReference type="ARBA" id="ARBA00006887"/>
    </source>
</evidence>
<comment type="catalytic activity">
    <reaction evidence="9 10">
        <text>tRNA(Ile) + L-isoleucine + ATP = L-isoleucyl-tRNA(Ile) + AMP + diphosphate</text>
        <dbReference type="Rhea" id="RHEA:11060"/>
        <dbReference type="Rhea" id="RHEA-COMP:9666"/>
        <dbReference type="Rhea" id="RHEA-COMP:9695"/>
        <dbReference type="ChEBI" id="CHEBI:30616"/>
        <dbReference type="ChEBI" id="CHEBI:33019"/>
        <dbReference type="ChEBI" id="CHEBI:58045"/>
        <dbReference type="ChEBI" id="CHEBI:78442"/>
        <dbReference type="ChEBI" id="CHEBI:78528"/>
        <dbReference type="ChEBI" id="CHEBI:456215"/>
        <dbReference type="EC" id="6.1.1.5"/>
    </reaction>
</comment>
<dbReference type="Gene3D" id="3.90.740.10">
    <property type="entry name" value="Valyl/Leucyl/Isoleucyl-tRNA synthetase, editing domain"/>
    <property type="match status" value="1"/>
</dbReference>
<dbReference type="CDD" id="cd07960">
    <property type="entry name" value="Anticodon_Ia_Ile_BEm"/>
    <property type="match status" value="1"/>
</dbReference>
<comment type="cofactor">
    <cofactor evidence="10">
        <name>Zn(2+)</name>
        <dbReference type="ChEBI" id="CHEBI:29105"/>
    </cofactor>
    <text evidence="10">Binds 1 zinc ion per subunit.</text>
</comment>